<keyword evidence="1" id="KW-0479">Metal-binding</keyword>
<dbReference type="EMBL" id="BKCJ010004724">
    <property type="protein sequence ID" value="GEU62742.1"/>
    <property type="molecule type" value="Genomic_DNA"/>
</dbReference>
<feature type="domain" description="CCHC-type" evidence="3">
    <location>
        <begin position="419"/>
        <end position="433"/>
    </location>
</feature>
<keyword evidence="1" id="KW-0862">Zinc</keyword>
<dbReference type="PROSITE" id="PS50158">
    <property type="entry name" value="ZF_CCHC"/>
    <property type="match status" value="1"/>
</dbReference>
<evidence type="ECO:0000259" key="3">
    <source>
        <dbReference type="PROSITE" id="PS50158"/>
    </source>
</evidence>
<organism evidence="4">
    <name type="scientific">Tanacetum cinerariifolium</name>
    <name type="common">Dalmatian daisy</name>
    <name type="synonym">Chrysanthemum cinerariifolium</name>
    <dbReference type="NCBI Taxonomy" id="118510"/>
    <lineage>
        <taxon>Eukaryota</taxon>
        <taxon>Viridiplantae</taxon>
        <taxon>Streptophyta</taxon>
        <taxon>Embryophyta</taxon>
        <taxon>Tracheophyta</taxon>
        <taxon>Spermatophyta</taxon>
        <taxon>Magnoliopsida</taxon>
        <taxon>eudicotyledons</taxon>
        <taxon>Gunneridae</taxon>
        <taxon>Pentapetalae</taxon>
        <taxon>asterids</taxon>
        <taxon>campanulids</taxon>
        <taxon>Asterales</taxon>
        <taxon>Asteraceae</taxon>
        <taxon>Asteroideae</taxon>
        <taxon>Anthemideae</taxon>
        <taxon>Anthemidinae</taxon>
        <taxon>Tanacetum</taxon>
    </lineage>
</organism>
<dbReference type="InterPro" id="IPR036875">
    <property type="entry name" value="Znf_CCHC_sf"/>
</dbReference>
<dbReference type="SUPFAM" id="SSF53098">
    <property type="entry name" value="Ribonuclease H-like"/>
    <property type="match status" value="1"/>
</dbReference>
<feature type="region of interest" description="Disordered" evidence="2">
    <location>
        <begin position="2131"/>
        <end position="2150"/>
    </location>
</feature>
<dbReference type="SMART" id="SM00343">
    <property type="entry name" value="ZnF_C2HC"/>
    <property type="match status" value="3"/>
</dbReference>
<dbReference type="PANTHER" id="PTHR11439:SF495">
    <property type="entry name" value="REVERSE TRANSCRIPTASE, RNA-DEPENDENT DNA POLYMERASE-RELATED"/>
    <property type="match status" value="1"/>
</dbReference>
<name>A0A6L2LQJ1_TANCI</name>
<dbReference type="Pfam" id="PF25597">
    <property type="entry name" value="SH3_retrovirus"/>
    <property type="match status" value="1"/>
</dbReference>
<dbReference type="Pfam" id="PF13976">
    <property type="entry name" value="gag_pre-integrs"/>
    <property type="match status" value="1"/>
</dbReference>
<dbReference type="InterPro" id="IPR025724">
    <property type="entry name" value="GAG-pre-integrase_dom"/>
</dbReference>
<sequence length="2150" mass="240388">FADHAGNAAGSVYDAAAEFAMMGISPKEWEVKLVESLARTKLCLGFKEYNRSDEVFDLSTPSVFDPEPEKKEVKSLYERFVKAGEMHETNDSFPTVDVKILPKSDVKDPSPTNGFPSCSFKKNVKPPRNLCNKSRIADRIPCKNNFVRTKTCFLCGSKSYLIKDCDVYDNVDNFPSVASKAASVPAGRSILAASRNRPASIHAGRHILAGRFNKRSPFLAGRYVSIENQLNKKVKAIRRDNGTEFQNAKLIDLCGEKGIKRDYSNARTSYKDEYETWAMKMEYWIINTDHNLWKIIQNGNSKKSLGRDSKGGIIILLPVSFEEHVVVQRETKERTLLLQSLLEDHMADFHHLDDAREIWLDVIARFGGNKESKKMRKTMLKQEFSEFSVFEEEGLHKGYDRKINFNNKDSARFDRRKARCYNCLQLGHFARECNVKKVDEKARYSAFKISEVKTEEPKAMVSIDSMLNWNEHKAENKTEEGEQVYGLMARIELNLANHAGNAAGSVYNAAVEFAMMRISPKLALEEKVRILSANLENTTNTLKYSETLYDQAKLEKKEWEVKFVESLARFDKWKESSQNLTKLKYSSMSTRTKLGLGCKEYIGSDEVCEFSTPSVFNLEPKNREVKSLYERFVKAGRMHEVPPPITGTFMPTSYKSDLEETQATFGLKSNISSINTSESNDSVSYDNSDKSPASETYDFISCVSSPNTNDSFSTADVKILPKSDVKDPNSTNGFPSYSFKENVKPSRNLCNKSGKADRIHCKNNLFVQRNVFFCGSRSHLIKDCDVYDTVDNFPSIILKAASVPAGSRNYSASTSAGRPILASRNRPASIHAGRHILASRCNKPVPFPAGRSVPTGWTNHAARPFFRPTNLYFNNVHPHVNKDIGIIYSGCSRSMIGNKEKLDDFVQVKGGNKEKLDDFVQVKGGTVTFGGGDGNITGKGTIRTSKLNFENVYYVEELQDFNLFFVSRICDKKNKVLFTDDECLVLTKEFQLHDESQVVLRIPKRHDLYTFNLSDIQPEQHINCLLAKASLKESTKWHRRLAHVNFKTINKLAKHGLVEGLPLKLFTNEHKCVACNKEKQHKASYKAIATVRIISEPLKLLYMDLFSPTSIRMTILNTSDHLGKFKGRANDGFLVGYVAHSKAYRVYNLSNKKVEETLNLRYLEYKPNVQGLGQEWYFDIDYLTDSLGYTRFKTNTPAGTQDTNSIAGTQDDDSESEYDEQAILVTSFPSNSFLGFKVNDISAPMETNLDYAKELDRLQKQEYEAHFTAVKYGFEFSNGTAEMLHQVDIETRRNLVLAVGDPAGSIVSTGGVPAGNIPAGSVPASHVLASSIPAGGVLAGSIDSAGFGDPAASEFVPAVFITDHAATSTLPLEPSSVAKALEDPDWVAAMQEEMQQFYNQQILTILSMYTGLSKLCMDFIKHQGPVYVDDIIFGSTNQAWCDEFEVLMKGEFEMSAMGELTFFLGLQVKQLLDGIFISQDKYVKDILKKFDMESVRTATIPYEVPKPKSKAKPDDAVNIHLYRSMIGSLMYLIASRLDIMFAVSACSRHQVTPMTSHLNAVKKIFKYLKRQPNLGLWYLRDSPFQLEAYNDSDYAGSHGDRKSTSGGCQFLGRRLISWQCKKLTVVAISFTEAEYVAAASYCGHISLSGSPHYDAQSLSIGIGGRNKPKGRLTIVYSVMTAVSCGFLLYDVQIIGRPPILLVVPVFLLVVLVHADGWVPTSSCTIPTGSGTIPTGSSTIPTVSCTLPTSSYSFMLLGWFLLAIATVRNHEAGPSKIIATINGNEVVGTESLVRTQLQLNDVNGLYKFTLHDVLDGMREIGYPTDGSLTFYMAKLSPQWRFFIHTLIYCMSPKSGGWNQFPSSITSALICMSTGRTYNFSRFTLDGMIGNIGSKRHKFLMYPRFLQMILDIQTTDPSLRPTFDFTTKLFSNMKLNWDGPDMPLLVPMLVVPVGGDGADAAATGVVAAKAELNYNHLTKTDTKAELAWFMASVEFIKGLADQDDNFFQDDLGGGNVFQSDKARGNCIKYYNGFGGHIEDGNFIEGLVETMGQKSNRVSTEERAGILDSKGDGIHLSQKNDGILTIYVLVPPNDDDRLLHNMKPNVACDQVDMDHFEDEYMLMLNDEEKLAKSSLDDMKLEQQPDNVLEKQKK</sequence>
<protein>
    <submittedName>
        <fullName evidence="4">Uncharacterized mitochondrial protein AtMg00810-like</fullName>
    </submittedName>
</protein>
<gene>
    <name evidence="4" type="ORF">Tci_034720</name>
</gene>
<evidence type="ECO:0000313" key="4">
    <source>
        <dbReference type="EMBL" id="GEU62742.1"/>
    </source>
</evidence>
<feature type="non-terminal residue" evidence="4">
    <location>
        <position position="1"/>
    </location>
</feature>
<dbReference type="InterPro" id="IPR012337">
    <property type="entry name" value="RNaseH-like_sf"/>
</dbReference>
<evidence type="ECO:0000256" key="2">
    <source>
        <dbReference type="SAM" id="MobiDB-lite"/>
    </source>
</evidence>
<dbReference type="Pfam" id="PF07727">
    <property type="entry name" value="RVT_2"/>
    <property type="match status" value="1"/>
</dbReference>
<dbReference type="InterPro" id="IPR013103">
    <property type="entry name" value="RVT_2"/>
</dbReference>
<accession>A0A6L2LQJ1</accession>
<keyword evidence="1" id="KW-0863">Zinc-finger</keyword>
<comment type="caution">
    <text evidence="4">The sequence shown here is derived from an EMBL/GenBank/DDBJ whole genome shotgun (WGS) entry which is preliminary data.</text>
</comment>
<dbReference type="SUPFAM" id="SSF57756">
    <property type="entry name" value="Retrovirus zinc finger-like domains"/>
    <property type="match status" value="1"/>
</dbReference>
<proteinExistence type="predicted"/>
<dbReference type="GO" id="GO:0003676">
    <property type="term" value="F:nucleic acid binding"/>
    <property type="evidence" value="ECO:0007669"/>
    <property type="project" value="InterPro"/>
</dbReference>
<dbReference type="CDD" id="cd09272">
    <property type="entry name" value="RNase_HI_RT_Ty1"/>
    <property type="match status" value="1"/>
</dbReference>
<dbReference type="Gene3D" id="4.10.60.10">
    <property type="entry name" value="Zinc finger, CCHC-type"/>
    <property type="match status" value="1"/>
</dbReference>
<dbReference type="PANTHER" id="PTHR11439">
    <property type="entry name" value="GAG-POL-RELATED RETROTRANSPOSON"/>
    <property type="match status" value="1"/>
</dbReference>
<dbReference type="GO" id="GO:0008270">
    <property type="term" value="F:zinc ion binding"/>
    <property type="evidence" value="ECO:0007669"/>
    <property type="project" value="UniProtKB-KW"/>
</dbReference>
<evidence type="ECO:0000256" key="1">
    <source>
        <dbReference type="PROSITE-ProRule" id="PRU00047"/>
    </source>
</evidence>
<dbReference type="InterPro" id="IPR057670">
    <property type="entry name" value="SH3_retrovirus"/>
</dbReference>
<reference evidence="4" key="1">
    <citation type="journal article" date="2019" name="Sci. Rep.">
        <title>Draft genome of Tanacetum cinerariifolium, the natural source of mosquito coil.</title>
        <authorList>
            <person name="Yamashiro T."/>
            <person name="Shiraishi A."/>
            <person name="Satake H."/>
            <person name="Nakayama K."/>
        </authorList>
    </citation>
    <scope>NUCLEOTIDE SEQUENCE</scope>
</reference>
<dbReference type="InterPro" id="IPR001878">
    <property type="entry name" value="Znf_CCHC"/>
</dbReference>